<keyword evidence="3 7" id="KW-0812">Transmembrane</keyword>
<gene>
    <name evidence="9" type="primary">ydjE</name>
    <name evidence="9" type="ORF">Ssi02_31860</name>
</gene>
<evidence type="ECO:0000256" key="1">
    <source>
        <dbReference type="ARBA" id="ARBA00004651"/>
    </source>
</evidence>
<evidence type="ECO:0000256" key="4">
    <source>
        <dbReference type="ARBA" id="ARBA00022989"/>
    </source>
</evidence>
<evidence type="ECO:0000256" key="3">
    <source>
        <dbReference type="ARBA" id="ARBA00022692"/>
    </source>
</evidence>
<evidence type="ECO:0000256" key="7">
    <source>
        <dbReference type="SAM" id="Phobius"/>
    </source>
</evidence>
<dbReference type="InterPro" id="IPR036259">
    <property type="entry name" value="MFS_trans_sf"/>
</dbReference>
<dbReference type="InterPro" id="IPR005828">
    <property type="entry name" value="MFS_sugar_transport-like"/>
</dbReference>
<dbReference type="Proteomes" id="UP000606172">
    <property type="component" value="Unassembled WGS sequence"/>
</dbReference>
<evidence type="ECO:0000313" key="10">
    <source>
        <dbReference type="Proteomes" id="UP000606172"/>
    </source>
</evidence>
<evidence type="ECO:0000256" key="5">
    <source>
        <dbReference type="ARBA" id="ARBA00023136"/>
    </source>
</evidence>
<feature type="transmembrane region" description="Helical" evidence="7">
    <location>
        <begin position="284"/>
        <end position="309"/>
    </location>
</feature>
<dbReference type="Pfam" id="PF00083">
    <property type="entry name" value="Sugar_tr"/>
    <property type="match status" value="1"/>
</dbReference>
<dbReference type="PROSITE" id="PS00217">
    <property type="entry name" value="SUGAR_TRANSPORT_2"/>
    <property type="match status" value="1"/>
</dbReference>
<dbReference type="CDD" id="cd17316">
    <property type="entry name" value="MFS_SV2_like"/>
    <property type="match status" value="1"/>
</dbReference>
<feature type="transmembrane region" description="Helical" evidence="7">
    <location>
        <begin position="413"/>
        <end position="432"/>
    </location>
</feature>
<dbReference type="GO" id="GO:0022857">
    <property type="term" value="F:transmembrane transporter activity"/>
    <property type="evidence" value="ECO:0007669"/>
    <property type="project" value="InterPro"/>
</dbReference>
<dbReference type="SUPFAM" id="SSF103473">
    <property type="entry name" value="MFS general substrate transporter"/>
    <property type="match status" value="1"/>
</dbReference>
<feature type="compositionally biased region" description="Polar residues" evidence="6">
    <location>
        <begin position="1"/>
        <end position="10"/>
    </location>
</feature>
<dbReference type="PANTHER" id="PTHR23511">
    <property type="entry name" value="SYNAPTIC VESICLE GLYCOPROTEIN 2"/>
    <property type="match status" value="1"/>
</dbReference>
<feature type="transmembrane region" description="Helical" evidence="7">
    <location>
        <begin position="112"/>
        <end position="132"/>
    </location>
</feature>
<keyword evidence="10" id="KW-1185">Reference proteome</keyword>
<feature type="transmembrane region" description="Helical" evidence="7">
    <location>
        <begin position="167"/>
        <end position="187"/>
    </location>
</feature>
<feature type="transmembrane region" description="Helical" evidence="7">
    <location>
        <begin position="80"/>
        <end position="100"/>
    </location>
</feature>
<feature type="transmembrane region" description="Helical" evidence="7">
    <location>
        <begin position="348"/>
        <end position="366"/>
    </location>
</feature>
<evidence type="ECO:0000313" key="9">
    <source>
        <dbReference type="EMBL" id="GII92955.1"/>
    </source>
</evidence>
<organism evidence="9 10">
    <name type="scientific">Sinosporangium siamense</name>
    <dbReference type="NCBI Taxonomy" id="1367973"/>
    <lineage>
        <taxon>Bacteria</taxon>
        <taxon>Bacillati</taxon>
        <taxon>Actinomycetota</taxon>
        <taxon>Actinomycetes</taxon>
        <taxon>Streptosporangiales</taxon>
        <taxon>Streptosporangiaceae</taxon>
        <taxon>Sinosporangium</taxon>
    </lineage>
</organism>
<dbReference type="PROSITE" id="PS50850">
    <property type="entry name" value="MFS"/>
    <property type="match status" value="1"/>
</dbReference>
<keyword evidence="2" id="KW-0813">Transport</keyword>
<feature type="transmembrane region" description="Helical" evidence="7">
    <location>
        <begin position="138"/>
        <end position="155"/>
    </location>
</feature>
<dbReference type="AlphaFoldDB" id="A0A919V5F6"/>
<feature type="transmembrane region" description="Helical" evidence="7">
    <location>
        <begin position="199"/>
        <end position="216"/>
    </location>
</feature>
<dbReference type="EMBL" id="BOOW01000020">
    <property type="protein sequence ID" value="GII92955.1"/>
    <property type="molecule type" value="Genomic_DNA"/>
</dbReference>
<feature type="transmembrane region" description="Helical" evidence="7">
    <location>
        <begin position="43"/>
        <end position="68"/>
    </location>
</feature>
<dbReference type="PANTHER" id="PTHR23511:SF34">
    <property type="entry name" value="SYNAPTIC VESICLE GLYCOPROTEIN 2"/>
    <property type="match status" value="1"/>
</dbReference>
<feature type="transmembrane region" description="Helical" evidence="7">
    <location>
        <begin position="315"/>
        <end position="336"/>
    </location>
</feature>
<dbReference type="RefSeq" id="WP_204026142.1">
    <property type="nucleotide sequence ID" value="NZ_BOOW01000020.1"/>
</dbReference>
<sequence>MSDHLNQSSVPPGRDDAGRTADRQAVIAARLDRLPVGRWHRRLTGVIGIGLFYEYFELVLGGTLVATLRPLWNLTAFESGVLICSVFLGMFVGAIGLGYLGDRFGRRRMFLINLTIYLVFGLLAAAAPNVWVLAACRFVAGIGAGAESTLVGAYLGEFLPKGSRGRYIGWVMTIGFLAYPTVAFLGAPLAQTTFLIEGWRWLLIAAGSGAVLLLWVRRSLPESARWLAGRGRYAEAEAVVAGIEKEAERESGPLPAPVVEPVGPSRSAAPVRDMFRGRYLGRLVVINVFNVCAGVAHYGIGAIAPLILLAKGFDIVQSLLYTGLIAVGYPLGAAVVATIGDRVERKRLIIVSALLMAGAGIVFGVADQEIVVLLVGFIFTTLGSVFATAACVYVPEIFPTETRGFATGLGNGLSRLATALMPFAALSILAALGPVGVLSVSALLLVICSVDIALFGPRTTGRRLEDVTATLVSGR</sequence>
<dbReference type="InterPro" id="IPR005829">
    <property type="entry name" value="Sugar_transporter_CS"/>
</dbReference>
<feature type="region of interest" description="Disordered" evidence="6">
    <location>
        <begin position="1"/>
        <end position="20"/>
    </location>
</feature>
<accession>A0A919V5F6</accession>
<evidence type="ECO:0000259" key="8">
    <source>
        <dbReference type="PROSITE" id="PS50850"/>
    </source>
</evidence>
<keyword evidence="5 7" id="KW-0472">Membrane</keyword>
<evidence type="ECO:0000256" key="6">
    <source>
        <dbReference type="SAM" id="MobiDB-lite"/>
    </source>
</evidence>
<protein>
    <submittedName>
        <fullName evidence="9">MFS transporter</fullName>
    </submittedName>
</protein>
<dbReference type="GO" id="GO:0005886">
    <property type="term" value="C:plasma membrane"/>
    <property type="evidence" value="ECO:0007669"/>
    <property type="project" value="UniProtKB-SubCell"/>
</dbReference>
<proteinExistence type="predicted"/>
<dbReference type="InterPro" id="IPR020846">
    <property type="entry name" value="MFS_dom"/>
</dbReference>
<evidence type="ECO:0000256" key="2">
    <source>
        <dbReference type="ARBA" id="ARBA00022448"/>
    </source>
</evidence>
<feature type="transmembrane region" description="Helical" evidence="7">
    <location>
        <begin position="438"/>
        <end position="456"/>
    </location>
</feature>
<keyword evidence="4 7" id="KW-1133">Transmembrane helix</keyword>
<comment type="subcellular location">
    <subcellularLocation>
        <location evidence="1">Cell membrane</location>
        <topology evidence="1">Multi-pass membrane protein</topology>
    </subcellularLocation>
</comment>
<comment type="caution">
    <text evidence="9">The sequence shown here is derived from an EMBL/GenBank/DDBJ whole genome shotgun (WGS) entry which is preliminary data.</text>
</comment>
<name>A0A919V5F6_9ACTN</name>
<dbReference type="Gene3D" id="1.20.1250.20">
    <property type="entry name" value="MFS general substrate transporter like domains"/>
    <property type="match status" value="1"/>
</dbReference>
<reference evidence="9" key="1">
    <citation type="submission" date="2021-01" db="EMBL/GenBank/DDBJ databases">
        <title>Whole genome shotgun sequence of Sinosporangium siamense NBRC 109515.</title>
        <authorList>
            <person name="Komaki H."/>
            <person name="Tamura T."/>
        </authorList>
    </citation>
    <scope>NUCLEOTIDE SEQUENCE</scope>
    <source>
        <strain evidence="9">NBRC 109515</strain>
    </source>
</reference>
<feature type="domain" description="Major facilitator superfamily (MFS) profile" evidence="8">
    <location>
        <begin position="43"/>
        <end position="460"/>
    </location>
</feature>
<feature type="transmembrane region" description="Helical" evidence="7">
    <location>
        <begin position="372"/>
        <end position="393"/>
    </location>
</feature>